<protein>
    <recommendedName>
        <fullName evidence="3">phosphoglycerate mutase (2,3-diphosphoglycerate-dependent)</fullName>
        <ecNumber evidence="3">5.4.2.11</ecNumber>
    </recommendedName>
</protein>
<dbReference type="Gene3D" id="3.40.50.1240">
    <property type="entry name" value="Phosphoglycerate mutase-like"/>
    <property type="match status" value="1"/>
</dbReference>
<comment type="catalytic activity">
    <reaction evidence="1">
        <text>(2R)-2-phosphoglycerate = (2R)-3-phosphoglycerate</text>
        <dbReference type="Rhea" id="RHEA:15901"/>
        <dbReference type="ChEBI" id="CHEBI:58272"/>
        <dbReference type="ChEBI" id="CHEBI:58289"/>
        <dbReference type="EC" id="5.4.2.11"/>
    </reaction>
</comment>
<evidence type="ECO:0000256" key="2">
    <source>
        <dbReference type="ARBA" id="ARBA00006717"/>
    </source>
</evidence>
<evidence type="ECO:0000313" key="8">
    <source>
        <dbReference type="EMBL" id="CAJ1399835.1"/>
    </source>
</evidence>
<feature type="binding site" evidence="6">
    <location>
        <begin position="365"/>
        <end position="366"/>
    </location>
    <ligand>
        <name>substrate</name>
    </ligand>
</feature>
<evidence type="ECO:0000256" key="4">
    <source>
        <dbReference type="ARBA" id="ARBA00023152"/>
    </source>
</evidence>
<feature type="binding site" evidence="6">
    <location>
        <begin position="272"/>
        <end position="273"/>
    </location>
    <ligand>
        <name>substrate</name>
    </ligand>
</feature>
<dbReference type="Proteomes" id="UP001178507">
    <property type="component" value="Unassembled WGS sequence"/>
</dbReference>
<proteinExistence type="inferred from homology"/>
<keyword evidence="5" id="KW-0413">Isomerase</keyword>
<keyword evidence="9" id="KW-1185">Reference proteome</keyword>
<dbReference type="PANTHER" id="PTHR11931">
    <property type="entry name" value="PHOSPHOGLYCERATE MUTASE"/>
    <property type="match status" value="1"/>
</dbReference>
<dbReference type="Pfam" id="PF00300">
    <property type="entry name" value="His_Phos_1"/>
    <property type="match status" value="1"/>
</dbReference>
<dbReference type="SUPFAM" id="SSF53254">
    <property type="entry name" value="Phosphoglycerate mutase-like"/>
    <property type="match status" value="1"/>
</dbReference>
<dbReference type="InterPro" id="IPR011990">
    <property type="entry name" value="TPR-like_helical_dom_sf"/>
</dbReference>
<sequence length="509" mass="57053">MAMGVTYDQQAIEGICSRLRVLVQDSFQKHLYVSAIFFADQLVALKQEPEEIYTLAECYFKNREYRGRVLHLLKKHSATTERSDQLKLLVAQSLMECRDWEAPRYLETNWPEDDGASDPKSAACLALLRGKVYEAMENLEWYEKAAQLDAYCHEALERLVGSHRLTLEREIALLKSLKLHKEDEWLRHLYAAKLAANRSSNENPLEASAEGATVLGDWKRDRRQNLRQGGPEAEGYPCEFLPKALAESGHARAAQSARYFGQAGWNVANIFTGWVDVDLSEKGLGEAKGAGELLKAEGLQVDVAYTSFLKRAIKTCNLALEAADQLYVPVSKTWRLNERMYGGLTGLDKKETVVKHGAEQVQVWRRSFDIPPPVLEKESKYHPCHEAKYAGMDPKDLPDTECLKDTIARVMPYWEETIAPMLKQGKTVFVAAHGNSIRAIVKMIEGLSDDLIPGLEIPTGTPLVYELDKDLKPIASSLAVEPLKFGRYLGDAEKIKAAAEAVKNQTKVG</sequence>
<evidence type="ECO:0000256" key="7">
    <source>
        <dbReference type="PIRSR" id="PIRSR613078-3"/>
    </source>
</evidence>
<feature type="binding site" evidence="6">
    <location>
        <position position="311"/>
    </location>
    <ligand>
        <name>substrate</name>
    </ligand>
</feature>
<dbReference type="Gene3D" id="1.25.40.10">
    <property type="entry name" value="Tetratricopeptide repeat domain"/>
    <property type="match status" value="1"/>
</dbReference>
<dbReference type="GO" id="GO:0004619">
    <property type="term" value="F:phosphoglycerate mutase activity"/>
    <property type="evidence" value="ECO:0007669"/>
    <property type="project" value="UniProtKB-EC"/>
</dbReference>
<dbReference type="SMART" id="SM00855">
    <property type="entry name" value="PGAM"/>
    <property type="match status" value="1"/>
</dbReference>
<dbReference type="HAMAP" id="MF_01039">
    <property type="entry name" value="PGAM_GpmA"/>
    <property type="match status" value="1"/>
</dbReference>
<dbReference type="Pfam" id="PF12895">
    <property type="entry name" value="ANAPC3"/>
    <property type="match status" value="1"/>
</dbReference>
<evidence type="ECO:0000256" key="5">
    <source>
        <dbReference type="ARBA" id="ARBA00023235"/>
    </source>
</evidence>
<keyword evidence="4" id="KW-0324">Glycolysis</keyword>
<name>A0AA36J576_9DINO</name>
<dbReference type="InterPro" id="IPR005952">
    <property type="entry name" value="Phosphogly_mut1"/>
</dbReference>
<comment type="similarity">
    <text evidence="2">Belongs to the phosphoglycerate mutase family. BPG-dependent PGAM subfamily.</text>
</comment>
<dbReference type="NCBIfam" id="TIGR01258">
    <property type="entry name" value="pgm_1"/>
    <property type="match status" value="1"/>
</dbReference>
<dbReference type="GO" id="GO:0006096">
    <property type="term" value="P:glycolytic process"/>
    <property type="evidence" value="ECO:0007669"/>
    <property type="project" value="UniProtKB-KW"/>
</dbReference>
<comment type="caution">
    <text evidence="8">The sequence shown here is derived from an EMBL/GenBank/DDBJ whole genome shotgun (WGS) entry which is preliminary data.</text>
</comment>
<dbReference type="FunFam" id="3.40.50.1240:FF:000003">
    <property type="entry name" value="2,3-bisphosphoglycerate-dependent phosphoglycerate mutase"/>
    <property type="match status" value="1"/>
</dbReference>
<evidence type="ECO:0000256" key="3">
    <source>
        <dbReference type="ARBA" id="ARBA00012028"/>
    </source>
</evidence>
<dbReference type="EMBL" id="CAUJNA010003350">
    <property type="protein sequence ID" value="CAJ1399835.1"/>
    <property type="molecule type" value="Genomic_DNA"/>
</dbReference>
<feature type="binding site" evidence="6">
    <location>
        <begin position="338"/>
        <end position="341"/>
    </location>
    <ligand>
        <name>substrate</name>
    </ligand>
</feature>
<evidence type="ECO:0000256" key="1">
    <source>
        <dbReference type="ARBA" id="ARBA00000380"/>
    </source>
</evidence>
<feature type="site" description="Transition state stabilizer" evidence="7">
    <location>
        <position position="433"/>
    </location>
</feature>
<accession>A0AA36J576</accession>
<dbReference type="AlphaFoldDB" id="A0AA36J576"/>
<reference evidence="8" key="1">
    <citation type="submission" date="2023-08" db="EMBL/GenBank/DDBJ databases">
        <authorList>
            <person name="Chen Y."/>
            <person name="Shah S."/>
            <person name="Dougan E. K."/>
            <person name="Thang M."/>
            <person name="Chan C."/>
        </authorList>
    </citation>
    <scope>NUCLEOTIDE SEQUENCE</scope>
</reference>
<dbReference type="CDD" id="cd07067">
    <property type="entry name" value="HP_PGM_like"/>
    <property type="match status" value="1"/>
</dbReference>
<feature type="binding site" evidence="6">
    <location>
        <position position="349"/>
    </location>
    <ligand>
        <name>substrate</name>
    </ligand>
</feature>
<evidence type="ECO:0000313" key="9">
    <source>
        <dbReference type="Proteomes" id="UP001178507"/>
    </source>
</evidence>
<organism evidence="8 9">
    <name type="scientific">Effrenium voratum</name>
    <dbReference type="NCBI Taxonomy" id="2562239"/>
    <lineage>
        <taxon>Eukaryota</taxon>
        <taxon>Sar</taxon>
        <taxon>Alveolata</taxon>
        <taxon>Dinophyceae</taxon>
        <taxon>Suessiales</taxon>
        <taxon>Symbiodiniaceae</taxon>
        <taxon>Effrenium</taxon>
    </lineage>
</organism>
<dbReference type="EC" id="5.4.2.11" evidence="3"/>
<evidence type="ECO:0000256" key="6">
    <source>
        <dbReference type="PIRSR" id="PIRSR613078-2"/>
    </source>
</evidence>
<dbReference type="NCBIfam" id="NF010713">
    <property type="entry name" value="PRK14115.1"/>
    <property type="match status" value="1"/>
</dbReference>
<dbReference type="InterPro" id="IPR029033">
    <property type="entry name" value="His_PPase_superfam"/>
</dbReference>
<dbReference type="InterPro" id="IPR013078">
    <property type="entry name" value="His_Pase_superF_clade-1"/>
</dbReference>
<gene>
    <name evidence="8" type="ORF">EVOR1521_LOCUS23303</name>
</gene>
<feature type="binding site" evidence="6">
    <location>
        <begin position="434"/>
        <end position="435"/>
    </location>
    <ligand>
        <name>substrate</name>
    </ligand>
</feature>